<dbReference type="SUPFAM" id="SSF53098">
    <property type="entry name" value="Ribonuclease H-like"/>
    <property type="match status" value="1"/>
</dbReference>
<dbReference type="PANTHER" id="PTHR46628">
    <property type="entry name" value="PIRNA BIOGENESIS PROTEIN EXD1"/>
    <property type="match status" value="1"/>
</dbReference>
<dbReference type="EMBL" id="JARPUR010000001">
    <property type="protein sequence ID" value="KAK4886976.1"/>
    <property type="molecule type" value="Genomic_DNA"/>
</dbReference>
<comment type="caution">
    <text evidence="2">The sequence shown here is derived from an EMBL/GenBank/DDBJ whole genome shotgun (WGS) entry which is preliminary data.</text>
</comment>
<gene>
    <name evidence="2" type="ORF">RN001_003247</name>
</gene>
<sequence>MKFNFTKGDRLILELSDKNVFEGSYDFGTNNQIDLINVVDLETRNPIQARLTFYQHEIVSVKIVESQNGCKSDLNNSDSTNTTIQDSSNVIKLPRDEYDRLQTMTQNFLYFATADKRYVEAIAHLNNCENIGVVGLGLDFGPTKPIDLLVMCSWDQVYIFDLFSYQYANFPADLKDLLESPYIKKVGHNLLKLVESLWYCHRVCLKNIFDTQLADIEVEKKNVANHETQLEPVTMVMKRSLSECLRIHLNFPSSVIEEAGDVTSSKWKERPLTNSRKIKASLLAVYLITLKNTLERTMLKEFYGKLESLTENVYKCSTYQACVKFDSDVIKNGVKNVCIE</sequence>
<dbReference type="InterPro" id="IPR036397">
    <property type="entry name" value="RNaseH_sf"/>
</dbReference>
<dbReference type="GO" id="GO:0008408">
    <property type="term" value="F:3'-5' exonuclease activity"/>
    <property type="evidence" value="ECO:0007669"/>
    <property type="project" value="InterPro"/>
</dbReference>
<reference evidence="3" key="1">
    <citation type="submission" date="2023-01" db="EMBL/GenBank/DDBJ databases">
        <title>Key to firefly adult light organ development and bioluminescence: homeobox transcription factors regulate luciferase expression and transportation to peroxisome.</title>
        <authorList>
            <person name="Fu X."/>
        </authorList>
    </citation>
    <scope>NUCLEOTIDE SEQUENCE [LARGE SCALE GENOMIC DNA]</scope>
</reference>
<accession>A0AAN7PNE8</accession>
<feature type="domain" description="3'-5' exonuclease" evidence="1">
    <location>
        <begin position="156"/>
        <end position="296"/>
    </location>
</feature>
<protein>
    <recommendedName>
        <fullName evidence="1">3'-5' exonuclease domain-containing protein</fullName>
    </recommendedName>
</protein>
<name>A0AAN7PNE8_9COLE</name>
<dbReference type="GO" id="GO:0034587">
    <property type="term" value="P:piRNA processing"/>
    <property type="evidence" value="ECO:0007669"/>
    <property type="project" value="TreeGrafter"/>
</dbReference>
<dbReference type="Proteomes" id="UP001353858">
    <property type="component" value="Unassembled WGS sequence"/>
</dbReference>
<dbReference type="Gene3D" id="3.30.420.10">
    <property type="entry name" value="Ribonuclease H-like superfamily/Ribonuclease H"/>
    <property type="match status" value="1"/>
</dbReference>
<dbReference type="InterPro" id="IPR002562">
    <property type="entry name" value="3'-5'_exonuclease_dom"/>
</dbReference>
<dbReference type="Pfam" id="PF01612">
    <property type="entry name" value="DNA_pol_A_exo1"/>
    <property type="match status" value="1"/>
</dbReference>
<dbReference type="InterPro" id="IPR012337">
    <property type="entry name" value="RNaseH-like_sf"/>
</dbReference>
<organism evidence="2 3">
    <name type="scientific">Aquatica leii</name>
    <dbReference type="NCBI Taxonomy" id="1421715"/>
    <lineage>
        <taxon>Eukaryota</taxon>
        <taxon>Metazoa</taxon>
        <taxon>Ecdysozoa</taxon>
        <taxon>Arthropoda</taxon>
        <taxon>Hexapoda</taxon>
        <taxon>Insecta</taxon>
        <taxon>Pterygota</taxon>
        <taxon>Neoptera</taxon>
        <taxon>Endopterygota</taxon>
        <taxon>Coleoptera</taxon>
        <taxon>Polyphaga</taxon>
        <taxon>Elateriformia</taxon>
        <taxon>Elateroidea</taxon>
        <taxon>Lampyridae</taxon>
        <taxon>Luciolinae</taxon>
        <taxon>Aquatica</taxon>
    </lineage>
</organism>
<keyword evidence="3" id="KW-1185">Reference proteome</keyword>
<proteinExistence type="predicted"/>
<dbReference type="InterPro" id="IPR052144">
    <property type="entry name" value="piRNA_biogenesis_EXD1"/>
</dbReference>
<dbReference type="GO" id="GO:1990923">
    <property type="term" value="C:PET complex"/>
    <property type="evidence" value="ECO:0007669"/>
    <property type="project" value="TreeGrafter"/>
</dbReference>
<dbReference type="AlphaFoldDB" id="A0AAN7PNE8"/>
<evidence type="ECO:0000313" key="2">
    <source>
        <dbReference type="EMBL" id="KAK4886976.1"/>
    </source>
</evidence>
<evidence type="ECO:0000313" key="3">
    <source>
        <dbReference type="Proteomes" id="UP001353858"/>
    </source>
</evidence>
<evidence type="ECO:0000259" key="1">
    <source>
        <dbReference type="Pfam" id="PF01612"/>
    </source>
</evidence>
<dbReference type="PANTHER" id="PTHR46628:SF1">
    <property type="entry name" value="PIRNA BIOGENESIS PROTEIN EXD1"/>
    <property type="match status" value="1"/>
</dbReference>
<dbReference type="GO" id="GO:0003676">
    <property type="term" value="F:nucleic acid binding"/>
    <property type="evidence" value="ECO:0007669"/>
    <property type="project" value="InterPro"/>
</dbReference>